<dbReference type="Gene3D" id="3.30.710.10">
    <property type="entry name" value="Potassium Channel Kv1.1, Chain A"/>
    <property type="match status" value="1"/>
</dbReference>
<accession>A0A9P8EHM7</accession>
<feature type="non-terminal residue" evidence="1">
    <location>
        <position position="1"/>
    </location>
</feature>
<dbReference type="EMBL" id="JAHFXF010000334">
    <property type="protein sequence ID" value="KAG9689841.1"/>
    <property type="molecule type" value="Genomic_DNA"/>
</dbReference>
<proteinExistence type="predicted"/>
<sequence length="349" mass="38559">MSTPGDPPVELQYRPTFPSILFLVDGPPYPEAFQSFPFLPGFGNVSFEEQRLKDMGPSPPMATGKVGILSSSALTALRAACPSHVTSKDNDFDLLEPLLPIVIVRVGKGGSTTAFAIHKNILEHCSPFFASRWKPAQGLNTMPQLNSREGSVDSETKPEQEHLQDAKNESIMEIELDVNVAAFRLYAEWVYSGRIQQGVLRVDAEDVDFSAIGQAYILGEKLQDKGFKNAIVDLLLQTIVTHGKMDLTLSTLIFNETATIAPLRKLLVDLYVWYGHKDWLKPDGSKTSTSSVFLSDLSAAFFDRHDYDGVPKVNILTLNACNYHEHPDGKVCSNGIRHPREIVELGSEP</sequence>
<comment type="caution">
    <text evidence="1">The sequence shown here is derived from an EMBL/GenBank/DDBJ whole genome shotgun (WGS) entry which is preliminary data.</text>
</comment>
<dbReference type="OrthoDB" id="1022638at2759"/>
<protein>
    <recommendedName>
        <fullName evidence="3">BTB domain-containing protein</fullName>
    </recommendedName>
</protein>
<reference evidence="1" key="2">
    <citation type="submission" date="2021-08" db="EMBL/GenBank/DDBJ databases">
        <authorList>
            <person name="Gostincar C."/>
            <person name="Sun X."/>
            <person name="Song Z."/>
            <person name="Gunde-Cimerman N."/>
        </authorList>
    </citation>
    <scope>NUCLEOTIDE SEQUENCE</scope>
    <source>
        <strain evidence="1">EXF-9911</strain>
    </source>
</reference>
<dbReference type="Proteomes" id="UP000779574">
    <property type="component" value="Unassembled WGS sequence"/>
</dbReference>
<reference evidence="1" key="1">
    <citation type="journal article" date="2021" name="J Fungi (Basel)">
        <title>Virulence traits and population genomics of the black yeast Aureobasidium melanogenum.</title>
        <authorList>
            <person name="Cernosa A."/>
            <person name="Sun X."/>
            <person name="Gostincar C."/>
            <person name="Fang C."/>
            <person name="Gunde-Cimerman N."/>
            <person name="Song Z."/>
        </authorList>
    </citation>
    <scope>NUCLEOTIDE SEQUENCE</scope>
    <source>
        <strain evidence="1">EXF-9911</strain>
    </source>
</reference>
<organism evidence="1 2">
    <name type="scientific">Aureobasidium melanogenum</name>
    <name type="common">Aureobasidium pullulans var. melanogenum</name>
    <dbReference type="NCBI Taxonomy" id="46634"/>
    <lineage>
        <taxon>Eukaryota</taxon>
        <taxon>Fungi</taxon>
        <taxon>Dikarya</taxon>
        <taxon>Ascomycota</taxon>
        <taxon>Pezizomycotina</taxon>
        <taxon>Dothideomycetes</taxon>
        <taxon>Dothideomycetidae</taxon>
        <taxon>Dothideales</taxon>
        <taxon>Saccotheciaceae</taxon>
        <taxon>Aureobasidium</taxon>
    </lineage>
</organism>
<evidence type="ECO:0000313" key="2">
    <source>
        <dbReference type="Proteomes" id="UP000779574"/>
    </source>
</evidence>
<gene>
    <name evidence="1" type="ORF">KCU76_g8590</name>
</gene>
<evidence type="ECO:0008006" key="3">
    <source>
        <dbReference type="Google" id="ProtNLM"/>
    </source>
</evidence>
<evidence type="ECO:0000313" key="1">
    <source>
        <dbReference type="EMBL" id="KAG9689841.1"/>
    </source>
</evidence>
<name>A0A9P8EHM7_AURME</name>
<dbReference type="AlphaFoldDB" id="A0A9P8EHM7"/>
<dbReference type="InterPro" id="IPR011333">
    <property type="entry name" value="SKP1/BTB/POZ_sf"/>
</dbReference>